<comment type="caution">
    <text evidence="2">The sequence shown here is derived from an EMBL/GenBank/DDBJ whole genome shotgun (WGS) entry which is preliminary data.</text>
</comment>
<gene>
    <name evidence="2" type="ORF">Tco_1016531</name>
</gene>
<dbReference type="PANTHER" id="PTHR33067">
    <property type="entry name" value="RNA-DIRECTED DNA POLYMERASE-RELATED"/>
    <property type="match status" value="1"/>
</dbReference>
<reference evidence="2" key="1">
    <citation type="journal article" date="2022" name="Int. J. Mol. Sci.">
        <title>Draft Genome of Tanacetum Coccineum: Genomic Comparison of Closely Related Tanacetum-Family Plants.</title>
        <authorList>
            <person name="Yamashiro T."/>
            <person name="Shiraishi A."/>
            <person name="Nakayama K."/>
            <person name="Satake H."/>
        </authorList>
    </citation>
    <scope>NUCLEOTIDE SEQUENCE</scope>
</reference>
<dbReference type="InterPro" id="IPR021109">
    <property type="entry name" value="Peptidase_aspartic_dom_sf"/>
</dbReference>
<feature type="compositionally biased region" description="Polar residues" evidence="1">
    <location>
        <begin position="113"/>
        <end position="128"/>
    </location>
</feature>
<dbReference type="EMBL" id="BQNB010017599">
    <property type="protein sequence ID" value="GJT65051.1"/>
    <property type="molecule type" value="Genomic_DNA"/>
</dbReference>
<evidence type="ECO:0000313" key="2">
    <source>
        <dbReference type="EMBL" id="GJT65051.1"/>
    </source>
</evidence>
<keyword evidence="2" id="KW-0695">RNA-directed DNA polymerase</keyword>
<organism evidence="2 3">
    <name type="scientific">Tanacetum coccineum</name>
    <dbReference type="NCBI Taxonomy" id="301880"/>
    <lineage>
        <taxon>Eukaryota</taxon>
        <taxon>Viridiplantae</taxon>
        <taxon>Streptophyta</taxon>
        <taxon>Embryophyta</taxon>
        <taxon>Tracheophyta</taxon>
        <taxon>Spermatophyta</taxon>
        <taxon>Magnoliopsida</taxon>
        <taxon>eudicotyledons</taxon>
        <taxon>Gunneridae</taxon>
        <taxon>Pentapetalae</taxon>
        <taxon>asterids</taxon>
        <taxon>campanulids</taxon>
        <taxon>Asterales</taxon>
        <taxon>Asteraceae</taxon>
        <taxon>Asteroideae</taxon>
        <taxon>Anthemideae</taxon>
        <taxon>Anthemidinae</taxon>
        <taxon>Tanacetum</taxon>
    </lineage>
</organism>
<dbReference type="Gene3D" id="2.40.70.10">
    <property type="entry name" value="Acid Proteases"/>
    <property type="match status" value="1"/>
</dbReference>
<proteinExistence type="predicted"/>
<sequence length="798" mass="90630">MASRNYNQLRYFLHSLSSNNQDALDRPRVEISLDKMPYSRRIAIIEAVKSSFTQEVSANDSEEVRTLPSQTVTNPRQQINAITTRSGKTLEEPSIPLVPTPDVSKPQKEPEQNPETSTEKVQNPNLENTAHVPPPGEEDSIFMEIPNPKAKKTINVEIQDLNSPRPDSYPPKLPYPERMKIREHDKPSAQHSRFLKMFKQLRLEIGLKDALVEMPKFNKWLSSLLRNKEKLEEIAIMTVNAECSAIILNKVPEKLEDPRKFLIPCALQELNRTSALADSGESINLLPHSIYKKLELEALTPTRMTLELANRSITHPMGIAEDVVVRVGGFTFLADFVVVNFEPDPRVPIIIGRPFFRTAKALIDLYEEKLTLRVGKDELVYYADKSEKNKEKNCVHAISIIDFSKNDPFSGSTTNTPPPSSSPMKTSNNVEKFVDKLAPLDSLPPGNDDSTLKKDFHEVNFQIYSIPLFEFDDSFKSSNVNPLFEENDKDVEIKSSSSFTLTSPEVSELEAYLEKDSILPGIDLTLPPTFKVSSSNPTSPTLTGEKVCSWKTPMFFSLIRFVWKMMTRIAIRKKIICLLATYLHQKPKLLSRPQEIEEIKEKEDNVSGDVPIDTIVMPIRITFDNPIDFNDHFSKPKDLKKDLIISFDSTPESSILPSPLLDFDSPFTAELSASVTLNSLRNEDKVFKPGILFYHAIHDKNLVTLEEKLKENISSGTLLVFKEPSFLLPPPKPPDECLKNDVLNFYQNQKTFPLNVEDVNSFTFIIWTFLPHFTYTEESPLIFSFRSENFVFDPGIFA</sequence>
<feature type="compositionally biased region" description="Polar residues" evidence="1">
    <location>
        <begin position="67"/>
        <end position="87"/>
    </location>
</feature>
<dbReference type="PANTHER" id="PTHR33067:SF35">
    <property type="entry name" value="ASPARTIC PEPTIDASE DDI1-TYPE DOMAIN-CONTAINING PROTEIN"/>
    <property type="match status" value="1"/>
</dbReference>
<keyword evidence="3" id="KW-1185">Reference proteome</keyword>
<feature type="region of interest" description="Disordered" evidence="1">
    <location>
        <begin position="58"/>
        <end position="140"/>
    </location>
</feature>
<name>A0ABQ5FNW6_9ASTR</name>
<protein>
    <submittedName>
        <fullName evidence="2">Reverse transcriptase domain-containing protein</fullName>
    </submittedName>
</protein>
<dbReference type="CDD" id="cd00303">
    <property type="entry name" value="retropepsin_like"/>
    <property type="match status" value="1"/>
</dbReference>
<keyword evidence="2" id="KW-0808">Transferase</keyword>
<keyword evidence="2" id="KW-0548">Nucleotidyltransferase</keyword>
<reference evidence="2" key="2">
    <citation type="submission" date="2022-01" db="EMBL/GenBank/DDBJ databases">
        <authorList>
            <person name="Yamashiro T."/>
            <person name="Shiraishi A."/>
            <person name="Satake H."/>
            <person name="Nakayama K."/>
        </authorList>
    </citation>
    <scope>NUCLEOTIDE SEQUENCE</scope>
</reference>
<dbReference type="Proteomes" id="UP001151760">
    <property type="component" value="Unassembled WGS sequence"/>
</dbReference>
<evidence type="ECO:0000313" key="3">
    <source>
        <dbReference type="Proteomes" id="UP001151760"/>
    </source>
</evidence>
<dbReference type="GO" id="GO:0003964">
    <property type="term" value="F:RNA-directed DNA polymerase activity"/>
    <property type="evidence" value="ECO:0007669"/>
    <property type="project" value="UniProtKB-KW"/>
</dbReference>
<evidence type="ECO:0000256" key="1">
    <source>
        <dbReference type="SAM" id="MobiDB-lite"/>
    </source>
</evidence>
<accession>A0ABQ5FNW6</accession>